<feature type="domain" description="Periplasmic copper-binding protein NosD beta helix" evidence="4">
    <location>
        <begin position="314"/>
        <end position="483"/>
    </location>
</feature>
<feature type="compositionally biased region" description="Low complexity" evidence="2">
    <location>
        <begin position="1211"/>
        <end position="1220"/>
    </location>
</feature>
<evidence type="ECO:0000256" key="3">
    <source>
        <dbReference type="SAM" id="Phobius"/>
    </source>
</evidence>
<dbReference type="SMART" id="SM00710">
    <property type="entry name" value="PbH1"/>
    <property type="match status" value="25"/>
</dbReference>
<dbReference type="InterPro" id="IPR007742">
    <property type="entry name" value="NosD_dom"/>
</dbReference>
<dbReference type="InterPro" id="IPR039448">
    <property type="entry name" value="Beta_helix"/>
</dbReference>
<dbReference type="PANTHER" id="PTHR22990">
    <property type="entry name" value="F-BOX ONLY PROTEIN"/>
    <property type="match status" value="1"/>
</dbReference>
<dbReference type="InterPro" id="IPR051550">
    <property type="entry name" value="SCF-Subunits/Alg-Epimerases"/>
</dbReference>
<proteinExistence type="predicted"/>
<feature type="domain" description="Right handed beta helix" evidence="5">
    <location>
        <begin position="130"/>
        <end position="269"/>
    </location>
</feature>
<feature type="domain" description="Periplasmic copper-binding protein NosD beta helix" evidence="4">
    <location>
        <begin position="962"/>
        <end position="1159"/>
    </location>
</feature>
<evidence type="ECO:0000313" key="7">
    <source>
        <dbReference type="Proteomes" id="UP001208689"/>
    </source>
</evidence>
<dbReference type="Pfam" id="PF13229">
    <property type="entry name" value="Beta_helix"/>
    <property type="match status" value="2"/>
</dbReference>
<dbReference type="PANTHER" id="PTHR22990:SF15">
    <property type="entry name" value="F-BOX ONLY PROTEIN 10"/>
    <property type="match status" value="1"/>
</dbReference>
<evidence type="ECO:0000256" key="2">
    <source>
        <dbReference type="SAM" id="MobiDB-lite"/>
    </source>
</evidence>
<dbReference type="InterPro" id="IPR006626">
    <property type="entry name" value="PbH1"/>
</dbReference>
<sequence>MICFLLAGNVCNSNNNLNHTKGKIHAAPETYDFNTTSNSNSLEILNETDLALIATSGNGTFESPYILENLIINAEMKENGLRIENTRSTLKIQNSSFYFSELSSSFAGIFLKNCSNIIFENILCVANYHGIYIENSTNISGSLLQIWNNEYSGFRIKDSSNIIFHSTSISKGQYGQYITDSHNITLFDSEIHFSSAGIDVSDSTTLNFSYILFDETARRGIDMESCSDIEIYSNDLANCDNSKYGSGLGIYTYQNQNITLRNNTLTDCYLGTSFNNAPSLLDMQHDIDDSNLINGLPIGYIHDGVNLDSTIFENKSQLIVVNVNHTIIEDLNYSNIPYPISFYYCNNLTFESSVITNAIYPLYFCESTNCSVQNNDITDCDQYMGYFLECTDFLVSNNNFENTNNDAIYLRNTEYFNIHQNTITFSTAAIKSYHSQHTIIQNNILTNNIYGFSNNWFDNLTIYNNQINSSSYDLNFYQTSASNLNISKNDMHGKGILFSEQLGNSVFASYTIEGNLVHDKPIYCYYSESGLNPSDFLNAGQIFVVDCSDVHIENLAMADVAEGIYLLYSTDSFISNISLDNIARFGIIVSNGQNAIIDGGNITNSDTAIICRGDNMNSVENFTVGNTNIRKAEEGIRFDYVNILNISNNYIQEIFESGIIIRNWGFGDIGHNIIEVEEGTAIELIRCEEMNFTDNAMIGSGFEFEQLGGSSFEYHDSHLIPITNTVNGKPVYYYCHETGLVPQDFANAGQVILIDCADSEIADLDLSYNYYGLFASSCENLDLWNISVSNCKKMGLYFAESQFCTLSQITATYNYGGIEFKGGSSIKHPNNTISDSIISHNEGIGCYISYSYNFTIRDSLINNNTDGFYPSSSQYTHFINNTFTSNNFAIKDYYSHNLTISKCFFTNNVEGALKYQSKDLKFSNNTMVNGGIVLNHYDFEDIDTFEISNDNWINGKKLYFYKNMASLQPANFSNAGQIILFNVDNVSISSVNLSNASCGIYIIESSNISIESVESTNNIIMGGFFLDSQEIQIDQSDFSSNGDGMFFDNCLSITLNNLQINHNQNYGLYTNYLINSIISNSIFEGNDQTGIYLRYSSNNSFSSNYIVDNFEAVMLSNTECNENRFWNNSFIGDNLLVTDYGLLNRYNVNSIGNYWGNYEIRYPSATKLAYYWSTSYRLEGTYCIYDRFPLIVDPFNPSNPEIPDDPDDTTTSDTSTTDPSNFSRPLAEILVYSITGGILGVGLIGVIIYRIKLLKK</sequence>
<gene>
    <name evidence="6" type="ORF">NEF87_002136</name>
</gene>
<dbReference type="SUPFAM" id="SSF51126">
    <property type="entry name" value="Pectin lyase-like"/>
    <property type="match status" value="5"/>
</dbReference>
<evidence type="ECO:0000256" key="1">
    <source>
        <dbReference type="ARBA" id="ARBA00022737"/>
    </source>
</evidence>
<dbReference type="InterPro" id="IPR012334">
    <property type="entry name" value="Pectin_lyas_fold"/>
</dbReference>
<dbReference type="InterPro" id="IPR011050">
    <property type="entry name" value="Pectin_lyase_fold/virulence"/>
</dbReference>
<keyword evidence="3" id="KW-0812">Transmembrane</keyword>
<feature type="domain" description="Periplasmic copper-binding protein NosD beta helix" evidence="4">
    <location>
        <begin position="769"/>
        <end position="927"/>
    </location>
</feature>
<keyword evidence="1" id="KW-0677">Repeat</keyword>
<evidence type="ECO:0000259" key="5">
    <source>
        <dbReference type="Pfam" id="PF13229"/>
    </source>
</evidence>
<dbReference type="Proteomes" id="UP001208689">
    <property type="component" value="Chromosome"/>
</dbReference>
<name>A0ABY6HQR2_9ARCH</name>
<evidence type="ECO:0000313" key="6">
    <source>
        <dbReference type="EMBL" id="UYP45851.1"/>
    </source>
</evidence>
<dbReference type="EMBL" id="CP104013">
    <property type="protein sequence ID" value="UYP45851.1"/>
    <property type="molecule type" value="Genomic_DNA"/>
</dbReference>
<keyword evidence="3" id="KW-0472">Membrane</keyword>
<keyword evidence="7" id="KW-1185">Reference proteome</keyword>
<feature type="region of interest" description="Disordered" evidence="2">
    <location>
        <begin position="1197"/>
        <end position="1220"/>
    </location>
</feature>
<reference evidence="6" key="1">
    <citation type="submission" date="2022-09" db="EMBL/GenBank/DDBJ databases">
        <title>Actin cytoskeleton and complex cell architecture in an #Asgard archaeon.</title>
        <authorList>
            <person name="Ponce Toledo R.I."/>
            <person name="Schleper C."/>
            <person name="Rodrigues Oliveira T."/>
            <person name="Wollweber F."/>
            <person name="Xu J."/>
            <person name="Rittmann S."/>
            <person name="Klingl A."/>
            <person name="Pilhofer M."/>
        </authorList>
    </citation>
    <scope>NUCLEOTIDE SEQUENCE</scope>
    <source>
        <strain evidence="6">B-35</strain>
    </source>
</reference>
<protein>
    <recommendedName>
        <fullName evidence="8">Right handed beta helix domain-containing protein</fullName>
    </recommendedName>
</protein>
<keyword evidence="3" id="KW-1133">Transmembrane helix</keyword>
<feature type="transmembrane region" description="Helical" evidence="3">
    <location>
        <begin position="1229"/>
        <end position="1249"/>
    </location>
</feature>
<organism evidence="6 7">
    <name type="scientific">Candidatus Lokiarchaeum ossiferum</name>
    <dbReference type="NCBI Taxonomy" id="2951803"/>
    <lineage>
        <taxon>Archaea</taxon>
        <taxon>Promethearchaeati</taxon>
        <taxon>Promethearchaeota</taxon>
        <taxon>Promethearchaeia</taxon>
        <taxon>Promethearchaeales</taxon>
        <taxon>Promethearchaeaceae</taxon>
        <taxon>Candidatus Lokiarchaeum</taxon>
    </lineage>
</organism>
<dbReference type="Gene3D" id="2.160.20.10">
    <property type="entry name" value="Single-stranded right-handed beta-helix, Pectin lyase-like"/>
    <property type="match status" value="5"/>
</dbReference>
<evidence type="ECO:0000259" key="4">
    <source>
        <dbReference type="Pfam" id="PF05048"/>
    </source>
</evidence>
<dbReference type="Pfam" id="PF05048">
    <property type="entry name" value="NosD"/>
    <property type="match status" value="3"/>
</dbReference>
<feature type="domain" description="Right handed beta helix" evidence="5">
    <location>
        <begin position="542"/>
        <end position="685"/>
    </location>
</feature>
<evidence type="ECO:0008006" key="8">
    <source>
        <dbReference type="Google" id="ProtNLM"/>
    </source>
</evidence>
<accession>A0ABY6HQR2</accession>